<accession>A0A059CDB4</accession>
<reference evidence="1" key="1">
    <citation type="submission" date="2013-07" db="EMBL/GenBank/DDBJ databases">
        <title>The genome of Eucalyptus grandis.</title>
        <authorList>
            <person name="Schmutz J."/>
            <person name="Hayes R."/>
            <person name="Myburg A."/>
            <person name="Tuskan G."/>
            <person name="Grattapaglia D."/>
            <person name="Rokhsar D.S."/>
        </authorList>
    </citation>
    <scope>NUCLEOTIDE SEQUENCE</scope>
    <source>
        <tissue evidence="1">Leaf extractions</tissue>
    </source>
</reference>
<dbReference type="Gramene" id="KCW75915">
    <property type="protein sequence ID" value="KCW75915"/>
    <property type="gene ID" value="EUGRSUZ_D00292"/>
</dbReference>
<dbReference type="InParanoid" id="A0A059CDB4"/>
<dbReference type="EMBL" id="KK198756">
    <property type="protein sequence ID" value="KCW75915.1"/>
    <property type="molecule type" value="Genomic_DNA"/>
</dbReference>
<gene>
    <name evidence="1" type="ORF">EUGRSUZ_D00292</name>
</gene>
<evidence type="ECO:0008006" key="2">
    <source>
        <dbReference type="Google" id="ProtNLM"/>
    </source>
</evidence>
<proteinExistence type="predicted"/>
<dbReference type="AlphaFoldDB" id="A0A059CDB4"/>
<name>A0A059CDB4_EUCGR</name>
<evidence type="ECO:0000313" key="1">
    <source>
        <dbReference type="EMBL" id="KCW75915.1"/>
    </source>
</evidence>
<protein>
    <recommendedName>
        <fullName evidence="2">Retrotransposon Copia-like N-terminal domain-containing protein</fullName>
    </recommendedName>
</protein>
<sequence>MASIKFEVAPFDGQNNFGLWRIKMEALFHREGLLKALDGKYTDNIIMVEIKEMEERENSTIQLLLSNKVLRKVIDEETALRLWISLRAST</sequence>
<organism evidence="1">
    <name type="scientific">Eucalyptus grandis</name>
    <name type="common">Flooded gum</name>
    <dbReference type="NCBI Taxonomy" id="71139"/>
    <lineage>
        <taxon>Eukaryota</taxon>
        <taxon>Viridiplantae</taxon>
        <taxon>Streptophyta</taxon>
        <taxon>Embryophyta</taxon>
        <taxon>Tracheophyta</taxon>
        <taxon>Spermatophyta</taxon>
        <taxon>Magnoliopsida</taxon>
        <taxon>eudicotyledons</taxon>
        <taxon>Gunneridae</taxon>
        <taxon>Pentapetalae</taxon>
        <taxon>rosids</taxon>
        <taxon>malvids</taxon>
        <taxon>Myrtales</taxon>
        <taxon>Myrtaceae</taxon>
        <taxon>Myrtoideae</taxon>
        <taxon>Eucalypteae</taxon>
        <taxon>Eucalyptus</taxon>
    </lineage>
</organism>